<keyword evidence="1" id="KW-0812">Transmembrane</keyword>
<dbReference type="Proteomes" id="UP000192756">
    <property type="component" value="Unassembled WGS sequence"/>
</dbReference>
<dbReference type="OrthoDB" id="1099963at2"/>
<dbReference type="Pfam" id="PF04773">
    <property type="entry name" value="FecR"/>
    <property type="match status" value="1"/>
</dbReference>
<dbReference type="Gene3D" id="3.55.50.30">
    <property type="match status" value="1"/>
</dbReference>
<dbReference type="AlphaFoldDB" id="A0A1W1YPB8"/>
<dbReference type="InterPro" id="IPR032508">
    <property type="entry name" value="FecR_C"/>
</dbReference>
<evidence type="ECO:0000259" key="3">
    <source>
        <dbReference type="Pfam" id="PF16344"/>
    </source>
</evidence>
<dbReference type="Gene3D" id="2.60.120.1440">
    <property type="match status" value="1"/>
</dbReference>
<dbReference type="GO" id="GO:0016989">
    <property type="term" value="F:sigma factor antagonist activity"/>
    <property type="evidence" value="ECO:0007669"/>
    <property type="project" value="TreeGrafter"/>
</dbReference>
<gene>
    <name evidence="4" type="ORF">SAMN04488524_0082</name>
</gene>
<keyword evidence="1" id="KW-1133">Transmembrane helix</keyword>
<keyword evidence="5" id="KW-1185">Reference proteome</keyword>
<evidence type="ECO:0000313" key="4">
    <source>
        <dbReference type="EMBL" id="SMC37994.1"/>
    </source>
</evidence>
<organism evidence="4 5">
    <name type="scientific">Pedobacter africanus</name>
    <dbReference type="NCBI Taxonomy" id="151894"/>
    <lineage>
        <taxon>Bacteria</taxon>
        <taxon>Pseudomonadati</taxon>
        <taxon>Bacteroidota</taxon>
        <taxon>Sphingobacteriia</taxon>
        <taxon>Sphingobacteriales</taxon>
        <taxon>Sphingobacteriaceae</taxon>
        <taxon>Pedobacter</taxon>
    </lineage>
</organism>
<dbReference type="PANTHER" id="PTHR30273">
    <property type="entry name" value="PERIPLASMIC SIGNAL SENSOR AND SIGMA FACTOR ACTIVATOR FECR-RELATED"/>
    <property type="match status" value="1"/>
</dbReference>
<reference evidence="5" key="1">
    <citation type="submission" date="2017-04" db="EMBL/GenBank/DDBJ databases">
        <authorList>
            <person name="Varghese N."/>
            <person name="Submissions S."/>
        </authorList>
    </citation>
    <scope>NUCLEOTIDE SEQUENCE [LARGE SCALE GENOMIC DNA]</scope>
    <source>
        <strain evidence="5">DSM 12126</strain>
    </source>
</reference>
<sequence>MTNDPEKLLSRYNAGLCNEAEKAMVESWYLKLSAEEAAQLDKTSALSNKEAIWTELSANKARKYSRRLKFAAAAALLLVGSITALYYRQSETIKPAVSGQANLTAIVPGGNKAFLTLADGRKISLTDAASGEIAQQEGLSIHKAADGQLVYAVADQKKRDHKGASAFNTIETPKGGQYQVNLPDGTKVWLNSSSSLRYPTRFENEKRVVQLKGEGYFEVAKRKVKFMVETGGQEVEVLGTHFNISSYANEKNIQTTLLEGSVRVNVAEGAEKISRLLKPGEQSTVAGSAIAVRDADIEAVMAWKNGDFVFKKEDLKSIMNKIARWYDVEVVYSENLDHLKFGGYVSRSKSISSVLKVMESTGKVKFSIEGKKVIVSRP</sequence>
<dbReference type="PIRSF" id="PIRSF018266">
    <property type="entry name" value="FecR"/>
    <property type="match status" value="1"/>
</dbReference>
<evidence type="ECO:0000259" key="2">
    <source>
        <dbReference type="Pfam" id="PF04773"/>
    </source>
</evidence>
<dbReference type="STRING" id="151894.SAMN04488524_0082"/>
<dbReference type="Pfam" id="PF16344">
    <property type="entry name" value="FecR_C"/>
    <property type="match status" value="1"/>
</dbReference>
<feature type="transmembrane region" description="Helical" evidence="1">
    <location>
        <begin position="70"/>
        <end position="87"/>
    </location>
</feature>
<name>A0A1W1YPB8_9SPHI</name>
<dbReference type="InterPro" id="IPR012373">
    <property type="entry name" value="Ferrdict_sens_TM"/>
</dbReference>
<feature type="domain" description="FecR protein" evidence="2">
    <location>
        <begin position="169"/>
        <end position="263"/>
    </location>
</feature>
<evidence type="ECO:0000256" key="1">
    <source>
        <dbReference type="SAM" id="Phobius"/>
    </source>
</evidence>
<proteinExistence type="predicted"/>
<dbReference type="InterPro" id="IPR006860">
    <property type="entry name" value="FecR"/>
</dbReference>
<feature type="domain" description="Protein FecR C-terminal" evidence="3">
    <location>
        <begin position="307"/>
        <end position="375"/>
    </location>
</feature>
<keyword evidence="1" id="KW-0472">Membrane</keyword>
<dbReference type="EMBL" id="FWXT01000001">
    <property type="protein sequence ID" value="SMC37994.1"/>
    <property type="molecule type" value="Genomic_DNA"/>
</dbReference>
<dbReference type="PANTHER" id="PTHR30273:SF2">
    <property type="entry name" value="PROTEIN FECR"/>
    <property type="match status" value="1"/>
</dbReference>
<evidence type="ECO:0000313" key="5">
    <source>
        <dbReference type="Proteomes" id="UP000192756"/>
    </source>
</evidence>
<protein>
    <submittedName>
        <fullName evidence="4">FecR family protein</fullName>
    </submittedName>
</protein>
<accession>A0A1W1YPB8</accession>